<dbReference type="InterPro" id="IPR017946">
    <property type="entry name" value="PLC-like_Pdiesterase_TIM-brl"/>
</dbReference>
<keyword evidence="5" id="KW-0378">Hydrolase</keyword>
<dbReference type="Gene3D" id="3.20.20.190">
    <property type="entry name" value="Phosphatidylinositol (PI) phosphodiesterase"/>
    <property type="match status" value="1"/>
</dbReference>
<keyword evidence="3" id="KW-0732">Signal</keyword>
<feature type="region of interest" description="Disordered" evidence="7">
    <location>
        <begin position="54"/>
        <end position="78"/>
    </location>
</feature>
<keyword evidence="10" id="KW-1185">Reference proteome</keyword>
<proteinExistence type="inferred from homology"/>
<sequence length="285" mass="30535">MFIVAIVVPVSVIAVAVAAFFLSNLPGTEFTIGGAWRLRAAADVAVSVSWSASSPASSSASSAARSRGPTNASFQAANSREENEVVRLKDAVITGGTLPCWNTLHGNAPIVIAQGGFSGLFPDSSDMAYEFAAKWTPDSVLYCDLRLTKDGKGICLPYLDMGNCPTISTLYPLEKKSYVVKGVPTWGWFSVDYTTAQLRHVYLGGQTKLVFRFLDEDAIEPSTNMSYVAEILAYVDNAVFAVDGILTEFPTTPTEAIGCFINVNRSNADHGTFELVIVLTQSFSG</sequence>
<protein>
    <recommendedName>
        <fullName evidence="2">glycerophosphodiester phosphodiesterase</fullName>
        <ecNumber evidence="2">3.1.4.46</ecNumber>
    </recommendedName>
</protein>
<dbReference type="AlphaFoldDB" id="A0A5J9V8Q0"/>
<evidence type="ECO:0000256" key="2">
    <source>
        <dbReference type="ARBA" id="ARBA00012247"/>
    </source>
</evidence>
<dbReference type="PANTHER" id="PTHR43620">
    <property type="entry name" value="GLYCEROPHOSPHORYL DIESTER PHOSPHODIESTERASE"/>
    <property type="match status" value="1"/>
</dbReference>
<dbReference type="Proteomes" id="UP000324897">
    <property type="component" value="Chromosome 1"/>
</dbReference>
<accession>A0A5J9V8Q0</accession>
<name>A0A5J9V8Q0_9POAL</name>
<dbReference type="PANTHER" id="PTHR43620:SF7">
    <property type="entry name" value="GLYCEROPHOSPHODIESTER PHOSPHODIESTERASE GDPD5-RELATED"/>
    <property type="match status" value="1"/>
</dbReference>
<dbReference type="EMBL" id="RWGY01000011">
    <property type="protein sequence ID" value="TVU31841.1"/>
    <property type="molecule type" value="Genomic_DNA"/>
</dbReference>
<reference evidence="9 10" key="1">
    <citation type="journal article" date="2019" name="Sci. Rep.">
        <title>A high-quality genome of Eragrostis curvula grass provides insights into Poaceae evolution and supports new strategies to enhance forage quality.</title>
        <authorList>
            <person name="Carballo J."/>
            <person name="Santos B.A.C.M."/>
            <person name="Zappacosta D."/>
            <person name="Garbus I."/>
            <person name="Selva J.P."/>
            <person name="Gallo C.A."/>
            <person name="Diaz A."/>
            <person name="Albertini E."/>
            <person name="Caccamo M."/>
            <person name="Echenique V."/>
        </authorList>
    </citation>
    <scope>NUCLEOTIDE SEQUENCE [LARGE SCALE GENOMIC DNA]</scope>
    <source>
        <strain evidence="10">cv. Victoria</strain>
        <tissue evidence="9">Leaf</tissue>
    </source>
</reference>
<dbReference type="EC" id="3.1.4.46" evidence="2"/>
<dbReference type="GO" id="GO:0006629">
    <property type="term" value="P:lipid metabolic process"/>
    <property type="evidence" value="ECO:0007669"/>
    <property type="project" value="InterPro"/>
</dbReference>
<evidence type="ECO:0000256" key="3">
    <source>
        <dbReference type="ARBA" id="ARBA00022729"/>
    </source>
</evidence>
<organism evidence="9 10">
    <name type="scientific">Eragrostis curvula</name>
    <name type="common">weeping love grass</name>
    <dbReference type="NCBI Taxonomy" id="38414"/>
    <lineage>
        <taxon>Eukaryota</taxon>
        <taxon>Viridiplantae</taxon>
        <taxon>Streptophyta</taxon>
        <taxon>Embryophyta</taxon>
        <taxon>Tracheophyta</taxon>
        <taxon>Spermatophyta</taxon>
        <taxon>Magnoliopsida</taxon>
        <taxon>Liliopsida</taxon>
        <taxon>Poales</taxon>
        <taxon>Poaceae</taxon>
        <taxon>PACMAD clade</taxon>
        <taxon>Chloridoideae</taxon>
        <taxon>Eragrostideae</taxon>
        <taxon>Eragrostidinae</taxon>
        <taxon>Eragrostis</taxon>
    </lineage>
</organism>
<feature type="non-terminal residue" evidence="9">
    <location>
        <position position="1"/>
    </location>
</feature>
<gene>
    <name evidence="9" type="ORF">EJB05_23543</name>
</gene>
<comment type="catalytic activity">
    <reaction evidence="6">
        <text>a sn-glycero-3-phosphodiester + H2O = an alcohol + sn-glycerol 3-phosphate + H(+)</text>
        <dbReference type="Rhea" id="RHEA:12969"/>
        <dbReference type="ChEBI" id="CHEBI:15377"/>
        <dbReference type="ChEBI" id="CHEBI:15378"/>
        <dbReference type="ChEBI" id="CHEBI:30879"/>
        <dbReference type="ChEBI" id="CHEBI:57597"/>
        <dbReference type="ChEBI" id="CHEBI:83408"/>
        <dbReference type="EC" id="3.1.4.46"/>
    </reaction>
</comment>
<dbReference type="Gramene" id="TVU31841">
    <property type="protein sequence ID" value="TVU31841"/>
    <property type="gene ID" value="EJB05_23543"/>
</dbReference>
<feature type="compositionally biased region" description="Polar residues" evidence="7">
    <location>
        <begin position="68"/>
        <end position="78"/>
    </location>
</feature>
<evidence type="ECO:0000256" key="1">
    <source>
        <dbReference type="ARBA" id="ARBA00007277"/>
    </source>
</evidence>
<dbReference type="PROSITE" id="PS51704">
    <property type="entry name" value="GP_PDE"/>
    <property type="match status" value="1"/>
</dbReference>
<keyword evidence="4" id="KW-0319">Glycerol metabolism</keyword>
<evidence type="ECO:0000256" key="6">
    <source>
        <dbReference type="ARBA" id="ARBA00047512"/>
    </source>
</evidence>
<evidence type="ECO:0000256" key="7">
    <source>
        <dbReference type="SAM" id="MobiDB-lite"/>
    </source>
</evidence>
<feature type="compositionally biased region" description="Low complexity" evidence="7">
    <location>
        <begin position="54"/>
        <end position="67"/>
    </location>
</feature>
<comment type="similarity">
    <text evidence="1">Belongs to the glycerophosphoryl diester phosphodiesterase family.</text>
</comment>
<dbReference type="GO" id="GO:0006071">
    <property type="term" value="P:glycerol metabolic process"/>
    <property type="evidence" value="ECO:0007669"/>
    <property type="project" value="UniProtKB-KW"/>
</dbReference>
<evidence type="ECO:0000313" key="9">
    <source>
        <dbReference type="EMBL" id="TVU31841.1"/>
    </source>
</evidence>
<evidence type="ECO:0000256" key="4">
    <source>
        <dbReference type="ARBA" id="ARBA00022798"/>
    </source>
</evidence>
<evidence type="ECO:0000313" key="10">
    <source>
        <dbReference type="Proteomes" id="UP000324897"/>
    </source>
</evidence>
<dbReference type="InterPro" id="IPR030395">
    <property type="entry name" value="GP_PDE_dom"/>
</dbReference>
<comment type="caution">
    <text evidence="9">The sequence shown here is derived from an EMBL/GenBank/DDBJ whole genome shotgun (WGS) entry which is preliminary data.</text>
</comment>
<evidence type="ECO:0000256" key="5">
    <source>
        <dbReference type="ARBA" id="ARBA00022801"/>
    </source>
</evidence>
<feature type="domain" description="GP-PDE" evidence="8">
    <location>
        <begin position="109"/>
        <end position="285"/>
    </location>
</feature>
<dbReference type="SUPFAM" id="SSF51695">
    <property type="entry name" value="PLC-like phosphodiesterases"/>
    <property type="match status" value="1"/>
</dbReference>
<dbReference type="GO" id="GO:0008889">
    <property type="term" value="F:glycerophosphodiester phosphodiesterase activity"/>
    <property type="evidence" value="ECO:0007669"/>
    <property type="project" value="UniProtKB-EC"/>
</dbReference>
<dbReference type="OrthoDB" id="1058301at2759"/>
<evidence type="ECO:0000259" key="8">
    <source>
        <dbReference type="PROSITE" id="PS51704"/>
    </source>
</evidence>